<feature type="region of interest" description="Disordered" evidence="1">
    <location>
        <begin position="57"/>
        <end position="77"/>
    </location>
</feature>
<keyword evidence="4" id="KW-1185">Reference proteome</keyword>
<dbReference type="InterPro" id="IPR008906">
    <property type="entry name" value="HATC_C_dom"/>
</dbReference>
<accession>A0AAV0R502</accession>
<evidence type="ECO:0000256" key="1">
    <source>
        <dbReference type="SAM" id="MobiDB-lite"/>
    </source>
</evidence>
<dbReference type="AlphaFoldDB" id="A0AAV0R502"/>
<dbReference type="Proteomes" id="UP001154282">
    <property type="component" value="Unassembled WGS sequence"/>
</dbReference>
<feature type="compositionally biased region" description="Acidic residues" evidence="1">
    <location>
        <begin position="59"/>
        <end position="77"/>
    </location>
</feature>
<name>A0AAV0R502_9ROSI</name>
<dbReference type="Pfam" id="PF05699">
    <property type="entry name" value="Dimer_Tnp_hAT"/>
    <property type="match status" value="1"/>
</dbReference>
<evidence type="ECO:0000313" key="4">
    <source>
        <dbReference type="Proteomes" id="UP001154282"/>
    </source>
</evidence>
<dbReference type="PANTHER" id="PTHR23272:SF179">
    <property type="entry name" value="ZINC FINGER BED DOMAIN-CONTAINING PROTEIN RICESLEEPER 2-LIKE ISOFORM X1"/>
    <property type="match status" value="1"/>
</dbReference>
<reference evidence="3" key="1">
    <citation type="submission" date="2022-08" db="EMBL/GenBank/DDBJ databases">
        <authorList>
            <person name="Gutierrez-Valencia J."/>
        </authorList>
    </citation>
    <scope>NUCLEOTIDE SEQUENCE</scope>
</reference>
<evidence type="ECO:0000259" key="2">
    <source>
        <dbReference type="Pfam" id="PF05699"/>
    </source>
</evidence>
<protein>
    <recommendedName>
        <fullName evidence="2">HAT C-terminal dimerisation domain-containing protein</fullName>
    </recommendedName>
</protein>
<dbReference type="InterPro" id="IPR012337">
    <property type="entry name" value="RNaseH-like_sf"/>
</dbReference>
<sequence>VTTVVSESAFSTCGRLLSPHRSRLDANAIEALMCSQNWLLNEVKGVSKVTHDLSHATIDDENAEDADFDEDGEEHDN</sequence>
<feature type="domain" description="HAT C-terminal dimerisation" evidence="2">
    <location>
        <begin position="1"/>
        <end position="39"/>
    </location>
</feature>
<feature type="non-terminal residue" evidence="3">
    <location>
        <position position="1"/>
    </location>
</feature>
<comment type="caution">
    <text evidence="3">The sequence shown here is derived from an EMBL/GenBank/DDBJ whole genome shotgun (WGS) entry which is preliminary data.</text>
</comment>
<proteinExistence type="predicted"/>
<dbReference type="EMBL" id="CAMGYJ010000010">
    <property type="protein sequence ID" value="CAI0551649.1"/>
    <property type="molecule type" value="Genomic_DNA"/>
</dbReference>
<dbReference type="PANTHER" id="PTHR23272">
    <property type="entry name" value="BED FINGER-RELATED"/>
    <property type="match status" value="1"/>
</dbReference>
<dbReference type="GO" id="GO:0046983">
    <property type="term" value="F:protein dimerization activity"/>
    <property type="evidence" value="ECO:0007669"/>
    <property type="project" value="InterPro"/>
</dbReference>
<gene>
    <name evidence="3" type="ORF">LITE_LOCUS46072</name>
</gene>
<organism evidence="3 4">
    <name type="scientific">Linum tenue</name>
    <dbReference type="NCBI Taxonomy" id="586396"/>
    <lineage>
        <taxon>Eukaryota</taxon>
        <taxon>Viridiplantae</taxon>
        <taxon>Streptophyta</taxon>
        <taxon>Embryophyta</taxon>
        <taxon>Tracheophyta</taxon>
        <taxon>Spermatophyta</taxon>
        <taxon>Magnoliopsida</taxon>
        <taxon>eudicotyledons</taxon>
        <taxon>Gunneridae</taxon>
        <taxon>Pentapetalae</taxon>
        <taxon>rosids</taxon>
        <taxon>fabids</taxon>
        <taxon>Malpighiales</taxon>
        <taxon>Linaceae</taxon>
        <taxon>Linum</taxon>
    </lineage>
</organism>
<dbReference type="SUPFAM" id="SSF53098">
    <property type="entry name" value="Ribonuclease H-like"/>
    <property type="match status" value="1"/>
</dbReference>
<evidence type="ECO:0000313" key="3">
    <source>
        <dbReference type="EMBL" id="CAI0551649.1"/>
    </source>
</evidence>